<evidence type="ECO:0000313" key="2">
    <source>
        <dbReference type="Proteomes" id="UP000887565"/>
    </source>
</evidence>
<keyword evidence="2" id="KW-1185">Reference proteome</keyword>
<reference evidence="3" key="1">
    <citation type="submission" date="2022-11" db="UniProtKB">
        <authorList>
            <consortium name="WormBaseParasite"/>
        </authorList>
    </citation>
    <scope>IDENTIFICATION</scope>
</reference>
<organism evidence="2 3">
    <name type="scientific">Romanomermis culicivorax</name>
    <name type="common">Nematode worm</name>
    <dbReference type="NCBI Taxonomy" id="13658"/>
    <lineage>
        <taxon>Eukaryota</taxon>
        <taxon>Metazoa</taxon>
        <taxon>Ecdysozoa</taxon>
        <taxon>Nematoda</taxon>
        <taxon>Enoplea</taxon>
        <taxon>Dorylaimia</taxon>
        <taxon>Mermithida</taxon>
        <taxon>Mermithoidea</taxon>
        <taxon>Mermithidae</taxon>
        <taxon>Romanomermis</taxon>
    </lineage>
</organism>
<proteinExistence type="predicted"/>
<dbReference type="InterPro" id="IPR022049">
    <property type="entry name" value="FAM69_kinase_dom"/>
</dbReference>
<protein>
    <submittedName>
        <fullName evidence="3">FAM69 protein-kinase domain-containing protein</fullName>
    </submittedName>
</protein>
<evidence type="ECO:0000313" key="3">
    <source>
        <dbReference type="WBParaSite" id="nRc.2.0.1.t14442-RA"/>
    </source>
</evidence>
<sequence length="125" mass="14336">MIKNCPSPNPAPSKAIPYFRCDVHFENLGLSASYPKRFLIMDADHVYTDSRMRSFLASKQCKSDQDCIISDCEAIFCKKLVFKLFGPFWSKGNRYLAACHAPSDTTYEQRIRDLRLAWAFSLPDV</sequence>
<evidence type="ECO:0000259" key="1">
    <source>
        <dbReference type="Pfam" id="PF12260"/>
    </source>
</evidence>
<dbReference type="AlphaFoldDB" id="A0A915IJT7"/>
<dbReference type="PANTHER" id="PTHR21093:SF2">
    <property type="entry name" value="DIVERGENT PROTEIN KINASE DOMAIN 1C"/>
    <property type="match status" value="1"/>
</dbReference>
<accession>A0A915IJT7</accession>
<dbReference type="PANTHER" id="PTHR21093">
    <property type="entry name" value="DIVERGENT PROTEIN KINASE DOMAIN 1C-RELATED"/>
    <property type="match status" value="1"/>
</dbReference>
<feature type="domain" description="FAM69 protein-kinase" evidence="1">
    <location>
        <begin position="21"/>
        <end position="79"/>
    </location>
</feature>
<dbReference type="Proteomes" id="UP000887565">
    <property type="component" value="Unplaced"/>
</dbReference>
<name>A0A915IJT7_ROMCU</name>
<dbReference type="WBParaSite" id="nRc.2.0.1.t14442-RA">
    <property type="protein sequence ID" value="nRc.2.0.1.t14442-RA"/>
    <property type="gene ID" value="nRc.2.0.1.g14442"/>
</dbReference>
<dbReference type="Pfam" id="PF12260">
    <property type="entry name" value="PIP49_C"/>
    <property type="match status" value="1"/>
</dbReference>